<dbReference type="Pfam" id="PF12515">
    <property type="entry name" value="CaATP_NAI"/>
    <property type="match status" value="2"/>
</dbReference>
<feature type="compositionally biased region" description="Basic and acidic residues" evidence="1">
    <location>
        <begin position="1"/>
        <end position="12"/>
    </location>
</feature>
<dbReference type="GO" id="GO:0005516">
    <property type="term" value="F:calmodulin binding"/>
    <property type="evidence" value="ECO:0007669"/>
    <property type="project" value="InterPro"/>
</dbReference>
<reference evidence="3" key="1">
    <citation type="journal article" date="2019" name="Sci. Rep.">
        <title>Draft genome of Tanacetum cinerariifolium, the natural source of mosquito coil.</title>
        <authorList>
            <person name="Yamashiro T."/>
            <person name="Shiraishi A."/>
            <person name="Satake H."/>
            <person name="Nakayama K."/>
        </authorList>
    </citation>
    <scope>NUCLEOTIDE SEQUENCE</scope>
</reference>
<protein>
    <submittedName>
        <fullName evidence="3">Calcium-transporting ATPase 4, plasma membrane-type-like</fullName>
    </submittedName>
</protein>
<name>A0A6L2LAJ4_TANCI</name>
<feature type="region of interest" description="Disordered" evidence="1">
    <location>
        <begin position="1"/>
        <end position="20"/>
    </location>
</feature>
<dbReference type="EMBL" id="BKCJ010004062">
    <property type="protein sequence ID" value="GEU58791.1"/>
    <property type="molecule type" value="Genomic_DNA"/>
</dbReference>
<organism evidence="3">
    <name type="scientific">Tanacetum cinerariifolium</name>
    <name type="common">Dalmatian daisy</name>
    <name type="synonym">Chrysanthemum cinerariifolium</name>
    <dbReference type="NCBI Taxonomy" id="118510"/>
    <lineage>
        <taxon>Eukaryota</taxon>
        <taxon>Viridiplantae</taxon>
        <taxon>Streptophyta</taxon>
        <taxon>Embryophyta</taxon>
        <taxon>Tracheophyta</taxon>
        <taxon>Spermatophyta</taxon>
        <taxon>Magnoliopsida</taxon>
        <taxon>eudicotyledons</taxon>
        <taxon>Gunneridae</taxon>
        <taxon>Pentapetalae</taxon>
        <taxon>asterids</taxon>
        <taxon>campanulids</taxon>
        <taxon>Asterales</taxon>
        <taxon>Asteraceae</taxon>
        <taxon>Asteroideae</taxon>
        <taxon>Anthemideae</taxon>
        <taxon>Anthemidinae</taxon>
        <taxon>Tanacetum</taxon>
    </lineage>
</organism>
<proteinExistence type="predicted"/>
<dbReference type="Gene3D" id="1.20.5.170">
    <property type="match status" value="2"/>
</dbReference>
<gene>
    <name evidence="3" type="ORF">Tci_030769</name>
</gene>
<feature type="domain" description="Calcium-transporting P-type ATPase N-terminal autoinhibitory" evidence="2">
    <location>
        <begin position="103"/>
        <end position="142"/>
    </location>
</feature>
<evidence type="ECO:0000259" key="2">
    <source>
        <dbReference type="Pfam" id="PF12515"/>
    </source>
</evidence>
<feature type="domain" description="Calcium-transporting P-type ATPase N-terminal autoinhibitory" evidence="2">
    <location>
        <begin position="6"/>
        <end position="45"/>
    </location>
</feature>
<evidence type="ECO:0000313" key="3">
    <source>
        <dbReference type="EMBL" id="GEU58791.1"/>
    </source>
</evidence>
<evidence type="ECO:0000256" key="1">
    <source>
        <dbReference type="SAM" id="MobiDB-lite"/>
    </source>
</evidence>
<dbReference type="AlphaFoldDB" id="A0A6L2LAJ4"/>
<dbReference type="InterPro" id="IPR024750">
    <property type="entry name" value="Ca_ATPase_N_dom"/>
</dbReference>
<accession>A0A6L2LAJ4</accession>
<sequence>MKDYMKDFDVPGKHPSKSTLQKWRDAVSMVNNPRRRFCHVVDLAKGEIHPNRFNKMERHVSLELAKANSHTDALASMKSRYPCIHDPLNTSNAKPGKMKDYMKDFDVPGKHPSKSALQKWRDAVSMVNNPRRRFCHVVDLAKGEIHPNRFNKMERHVSLELAKANSHTDALASMKSRYPCIHDPLNTSNAKPLEEDADDEDRRYLKSLWVFGSRENKVKSKESILRFNGEILTDVWT</sequence>
<comment type="caution">
    <text evidence="3">The sequence shown here is derived from an EMBL/GenBank/DDBJ whole genome shotgun (WGS) entry which is preliminary data.</text>
</comment>